<keyword evidence="7" id="KW-1185">Reference proteome</keyword>
<evidence type="ECO:0000313" key="7">
    <source>
        <dbReference type="Proteomes" id="UP000321574"/>
    </source>
</evidence>
<dbReference type="PANTHER" id="PTHR33823">
    <property type="entry name" value="RNA POLYMERASE-BINDING TRANSCRIPTION FACTOR DKSA-RELATED"/>
    <property type="match status" value="1"/>
</dbReference>
<organism evidence="6 7">
    <name type="scientific">Cerasibacillus terrae</name>
    <dbReference type="NCBI Taxonomy" id="2498845"/>
    <lineage>
        <taxon>Bacteria</taxon>
        <taxon>Bacillati</taxon>
        <taxon>Bacillota</taxon>
        <taxon>Bacilli</taxon>
        <taxon>Bacillales</taxon>
        <taxon>Bacillaceae</taxon>
        <taxon>Cerasibacillus</taxon>
    </lineage>
</organism>
<keyword evidence="2" id="KW-0863">Zinc-finger</keyword>
<feature type="zinc finger region" description="dksA C4-type" evidence="4">
    <location>
        <begin position="91"/>
        <end position="115"/>
    </location>
</feature>
<dbReference type="RefSeq" id="WP_147668758.1">
    <property type="nucleotide sequence ID" value="NZ_VDUW01000010.1"/>
</dbReference>
<protein>
    <submittedName>
        <fullName evidence="6">YteA family sporulation protein</fullName>
    </submittedName>
</protein>
<dbReference type="InterPro" id="IPR000962">
    <property type="entry name" value="Znf_DskA_TraR"/>
</dbReference>
<dbReference type="Pfam" id="PF01258">
    <property type="entry name" value="zf-dskA_traR"/>
    <property type="match status" value="1"/>
</dbReference>
<evidence type="ECO:0000256" key="1">
    <source>
        <dbReference type="ARBA" id="ARBA00022723"/>
    </source>
</evidence>
<dbReference type="Gene3D" id="1.20.120.910">
    <property type="entry name" value="DksA, coiled-coil domain"/>
    <property type="match status" value="1"/>
</dbReference>
<keyword evidence="1" id="KW-0479">Metal-binding</keyword>
<sequence>MLSQSQKSQLKSSLIDRQNELIPQVRDHFGLDYAIRQTTGDLSNYDNHPGDQGTELYERGKDIALNEHAEKELEDINKALYAFDEGSYGICTECGKDIPYERLEAIPTTARCIDHAKDTIYENDRPIEEQVYSPNINPDDTTEETQVIYDAEDAWQEVSQYGTSETPSDFFGDRKDYNEMYPNKDEHVGHVEAIENMSSDQLDGMNIEDSLNQTKLETHEMMEEDNI</sequence>
<feature type="domain" description="Zinc finger DksA/TraR C4-type" evidence="5">
    <location>
        <begin position="86"/>
        <end position="114"/>
    </location>
</feature>
<dbReference type="OrthoDB" id="9811543at2"/>
<dbReference type="NCBIfam" id="TIGR02890">
    <property type="entry name" value="bacill_yteA"/>
    <property type="match status" value="1"/>
</dbReference>
<keyword evidence="3" id="KW-0862">Zinc</keyword>
<dbReference type="SUPFAM" id="SSF57716">
    <property type="entry name" value="Glucocorticoid receptor-like (DNA-binding domain)"/>
    <property type="match status" value="1"/>
</dbReference>
<proteinExistence type="predicted"/>
<evidence type="ECO:0000313" key="6">
    <source>
        <dbReference type="EMBL" id="TXL61710.1"/>
    </source>
</evidence>
<dbReference type="AlphaFoldDB" id="A0A5C8NKP1"/>
<dbReference type="Proteomes" id="UP000321574">
    <property type="component" value="Unassembled WGS sequence"/>
</dbReference>
<evidence type="ECO:0000256" key="3">
    <source>
        <dbReference type="ARBA" id="ARBA00022833"/>
    </source>
</evidence>
<dbReference type="InterPro" id="IPR014240">
    <property type="entry name" value="YteA"/>
</dbReference>
<evidence type="ECO:0000259" key="5">
    <source>
        <dbReference type="Pfam" id="PF01258"/>
    </source>
</evidence>
<evidence type="ECO:0000256" key="4">
    <source>
        <dbReference type="PROSITE-ProRule" id="PRU00510"/>
    </source>
</evidence>
<dbReference type="EMBL" id="VDUW01000010">
    <property type="protein sequence ID" value="TXL61710.1"/>
    <property type="molecule type" value="Genomic_DNA"/>
</dbReference>
<dbReference type="PANTHER" id="PTHR33823:SF4">
    <property type="entry name" value="GENERAL STRESS PROTEIN 16O"/>
    <property type="match status" value="1"/>
</dbReference>
<reference evidence="6 7" key="1">
    <citation type="submission" date="2019-06" db="EMBL/GenBank/DDBJ databases">
        <title>Cerasibacillus sp. nov., isolated from maize field.</title>
        <authorList>
            <person name="Lin S.-Y."/>
            <person name="Tsai C.-F."/>
            <person name="Young C.-C."/>
        </authorList>
    </citation>
    <scope>NUCLEOTIDE SEQUENCE [LARGE SCALE GENOMIC DNA]</scope>
    <source>
        <strain evidence="6 7">CC-CFT480</strain>
    </source>
</reference>
<comment type="caution">
    <text evidence="6">The sequence shown here is derived from an EMBL/GenBank/DDBJ whole genome shotgun (WGS) entry which is preliminary data.</text>
</comment>
<dbReference type="PROSITE" id="PS51128">
    <property type="entry name" value="ZF_DKSA_2"/>
    <property type="match status" value="1"/>
</dbReference>
<evidence type="ECO:0000256" key="2">
    <source>
        <dbReference type="ARBA" id="ARBA00022771"/>
    </source>
</evidence>
<name>A0A5C8NKP1_9BACI</name>
<accession>A0A5C8NKP1</accession>
<dbReference type="InterPro" id="IPR037187">
    <property type="entry name" value="DnaK_N"/>
</dbReference>
<gene>
    <name evidence="6" type="ORF">FHP05_12570</name>
</gene>
<dbReference type="SUPFAM" id="SSF109635">
    <property type="entry name" value="DnaK suppressor protein DksA, alpha-hairpin domain"/>
    <property type="match status" value="1"/>
</dbReference>
<dbReference type="GO" id="GO:0008270">
    <property type="term" value="F:zinc ion binding"/>
    <property type="evidence" value="ECO:0007669"/>
    <property type="project" value="UniProtKB-KW"/>
</dbReference>